<dbReference type="AlphaFoldDB" id="A0A6G0Z686"/>
<evidence type="ECO:0000313" key="2">
    <source>
        <dbReference type="Proteomes" id="UP000478052"/>
    </source>
</evidence>
<proteinExistence type="predicted"/>
<evidence type="ECO:0000313" key="1">
    <source>
        <dbReference type="EMBL" id="KAF0765956.1"/>
    </source>
</evidence>
<keyword evidence="2" id="KW-1185">Reference proteome</keyword>
<comment type="caution">
    <text evidence="1">The sequence shown here is derived from an EMBL/GenBank/DDBJ whole genome shotgun (WGS) entry which is preliminary data.</text>
</comment>
<sequence length="363" mass="40522">MAVSAKSDRPAQKGYSHIVIVTYNHCIAAGQVGNVRTVGHGRMQIRFPDPRREPCPRAAEMDRKLLSLRQASRHYTRSFNGNDGVTGRVLPARPETFAAAALIADTISSVHAQDTLSKRIYSACTRNRSHHFRAAPTAISQTSVSKPSCRFLSIGDVCDKSAYRFAHKIITGLTQCCCCSVCRGKHQLAITSRFHYPNFSGYFLLHHRPNAAVYNNIAKKEEIGARGEREREREIECQSWSEIDRDGGGRGERDRVSVGWCNQEWARINGEKPRKHCLIFCASSSRQRTRRGARDRVDGGGSRVFRQRPCVRVRLRRGKPVRTVRFGVCIECLSVCVCVNDVGCTGTIIPRRSGGPFDDLSSS</sequence>
<protein>
    <submittedName>
        <fullName evidence="1">Uncharacterized protein</fullName>
    </submittedName>
</protein>
<gene>
    <name evidence="1" type="ORF">FWK35_00023928</name>
</gene>
<accession>A0A6G0Z686</accession>
<name>A0A6G0Z686_APHCR</name>
<reference evidence="1 2" key="1">
    <citation type="submission" date="2019-08" db="EMBL/GenBank/DDBJ databases">
        <title>Whole genome of Aphis craccivora.</title>
        <authorList>
            <person name="Voronova N.V."/>
            <person name="Shulinski R.S."/>
            <person name="Bandarenka Y.V."/>
            <person name="Zhorov D.G."/>
            <person name="Warner D."/>
        </authorList>
    </citation>
    <scope>NUCLEOTIDE SEQUENCE [LARGE SCALE GENOMIC DNA]</scope>
    <source>
        <strain evidence="1">180601</strain>
        <tissue evidence="1">Whole Body</tissue>
    </source>
</reference>
<dbReference type="EMBL" id="VUJU01001291">
    <property type="protein sequence ID" value="KAF0765956.1"/>
    <property type="molecule type" value="Genomic_DNA"/>
</dbReference>
<organism evidence="1 2">
    <name type="scientific">Aphis craccivora</name>
    <name type="common">Cowpea aphid</name>
    <dbReference type="NCBI Taxonomy" id="307492"/>
    <lineage>
        <taxon>Eukaryota</taxon>
        <taxon>Metazoa</taxon>
        <taxon>Ecdysozoa</taxon>
        <taxon>Arthropoda</taxon>
        <taxon>Hexapoda</taxon>
        <taxon>Insecta</taxon>
        <taxon>Pterygota</taxon>
        <taxon>Neoptera</taxon>
        <taxon>Paraneoptera</taxon>
        <taxon>Hemiptera</taxon>
        <taxon>Sternorrhyncha</taxon>
        <taxon>Aphidomorpha</taxon>
        <taxon>Aphidoidea</taxon>
        <taxon>Aphididae</taxon>
        <taxon>Aphidini</taxon>
        <taxon>Aphis</taxon>
        <taxon>Aphis</taxon>
    </lineage>
</organism>
<dbReference type="Proteomes" id="UP000478052">
    <property type="component" value="Unassembled WGS sequence"/>
</dbReference>